<evidence type="ECO:0000313" key="1">
    <source>
        <dbReference type="EMBL" id="MFD0319250.1"/>
    </source>
</evidence>
<gene>
    <name evidence="1" type="ORF">ACFQZ6_34550</name>
</gene>
<proteinExistence type="predicted"/>
<dbReference type="Proteomes" id="UP001597023">
    <property type="component" value="Unassembled WGS sequence"/>
</dbReference>
<protein>
    <submittedName>
        <fullName evidence="1">Toxin-antitoxin system, toxin component</fullName>
    </submittedName>
</protein>
<accession>A0ABW2WIB6</accession>
<name>A0ABW2WIB6_9ACTN</name>
<organism evidence="1 2">
    <name type="scientific">Streptomyces flavalbus</name>
    <dbReference type="NCBI Taxonomy" id="2665155"/>
    <lineage>
        <taxon>Bacteria</taxon>
        <taxon>Bacillati</taxon>
        <taxon>Actinomycetota</taxon>
        <taxon>Actinomycetes</taxon>
        <taxon>Kitasatosporales</taxon>
        <taxon>Streptomycetaceae</taxon>
        <taxon>Streptomyces</taxon>
    </lineage>
</organism>
<keyword evidence="2" id="KW-1185">Reference proteome</keyword>
<evidence type="ECO:0000313" key="2">
    <source>
        <dbReference type="Proteomes" id="UP001597023"/>
    </source>
</evidence>
<dbReference type="EMBL" id="JBHTEB010000001">
    <property type="protein sequence ID" value="MFD0319250.1"/>
    <property type="molecule type" value="Genomic_DNA"/>
</dbReference>
<comment type="caution">
    <text evidence="1">The sequence shown here is derived from an EMBL/GenBank/DDBJ whole genome shotgun (WGS) entry which is preliminary data.</text>
</comment>
<reference evidence="2" key="1">
    <citation type="journal article" date="2019" name="Int. J. Syst. Evol. Microbiol.">
        <title>The Global Catalogue of Microorganisms (GCM) 10K type strain sequencing project: providing services to taxonomists for standard genome sequencing and annotation.</title>
        <authorList>
            <consortium name="The Broad Institute Genomics Platform"/>
            <consortium name="The Broad Institute Genome Sequencing Center for Infectious Disease"/>
            <person name="Wu L."/>
            <person name="Ma J."/>
        </authorList>
    </citation>
    <scope>NUCLEOTIDE SEQUENCE [LARGE SCALE GENOMIC DNA]</scope>
    <source>
        <strain evidence="2">CGMCC 4.7400</strain>
    </source>
</reference>
<sequence length="195" mass="21242">MRRLRARLLAALETPDRDEDLIPAVGRAIERVRGRPVRLCAVAFPPETASGVWIDRTQSDILAYERHTDPGHQLVIIGHEAWHMFQGHCSSLTAHGSVATRAKDSADTALRDLLEVLAATEVPGAAGPADRTAPRLHIAMRADAGTHREEDEAEFFGVRFATSVQAALLASRSSADTDNLAGRIQASMAHRIRRS</sequence>
<dbReference type="RefSeq" id="WP_381617563.1">
    <property type="nucleotide sequence ID" value="NZ_JBHTEB010000001.1"/>
</dbReference>